<proteinExistence type="predicted"/>
<keyword evidence="2" id="KW-1185">Reference proteome</keyword>
<protein>
    <submittedName>
        <fullName evidence="1">Uncharacterized protein</fullName>
    </submittedName>
</protein>
<dbReference type="InterPro" id="IPR010535">
    <property type="entry name" value="DUF1110"/>
</dbReference>
<dbReference type="eggNOG" id="ENOG502R4MU">
    <property type="taxonomic scope" value="Eukaryota"/>
</dbReference>
<dbReference type="AlphaFoldDB" id="A0A0E0JE94"/>
<dbReference type="Gramene" id="OPUNC01G03350.1">
    <property type="protein sequence ID" value="OPUNC01G03350.1"/>
    <property type="gene ID" value="OPUNC01G03350"/>
</dbReference>
<dbReference type="HOGENOM" id="CLU_120173_0_0_1"/>
<dbReference type="Proteomes" id="UP000026962">
    <property type="component" value="Chromosome 1"/>
</dbReference>
<evidence type="ECO:0000313" key="2">
    <source>
        <dbReference type="Proteomes" id="UP000026962"/>
    </source>
</evidence>
<accession>A0A0E0JE94</accession>
<dbReference type="PANTHER" id="PTHR35356:SF3">
    <property type="entry name" value="OS01G0156300 PROTEIN"/>
    <property type="match status" value="1"/>
</dbReference>
<dbReference type="EnsemblPlants" id="OPUNC01G03350.1">
    <property type="protein sequence ID" value="OPUNC01G03350.1"/>
    <property type="gene ID" value="OPUNC01G03350"/>
</dbReference>
<organism evidence="1">
    <name type="scientific">Oryza punctata</name>
    <name type="common">Red rice</name>
    <dbReference type="NCBI Taxonomy" id="4537"/>
    <lineage>
        <taxon>Eukaryota</taxon>
        <taxon>Viridiplantae</taxon>
        <taxon>Streptophyta</taxon>
        <taxon>Embryophyta</taxon>
        <taxon>Tracheophyta</taxon>
        <taxon>Spermatophyta</taxon>
        <taxon>Magnoliopsida</taxon>
        <taxon>Liliopsida</taxon>
        <taxon>Poales</taxon>
        <taxon>Poaceae</taxon>
        <taxon>BOP clade</taxon>
        <taxon>Oryzoideae</taxon>
        <taxon>Oryzeae</taxon>
        <taxon>Oryzinae</taxon>
        <taxon>Oryza</taxon>
    </lineage>
</organism>
<dbReference type="PANTHER" id="PTHR35356">
    <property type="entry name" value="OS01G0156300 PROTEIN-RELATED"/>
    <property type="match status" value="1"/>
</dbReference>
<name>A0A0E0JE94_ORYPU</name>
<sequence>MAAEAWRARFRGRVAEAASRMERVRVSLAAAQGHLAAPLLVDNAVAARDRIELALGALGEASSDLAFAMSVMKGAELLVLSDVIRIEQLGDQDFPEYNAGVKLHDAVENAEEAVAMVDGCRSHLDAALLLLDHPRLPGVDGLIEEERAAADVNLEAAKGSAELGTEKAVGARKDSMN</sequence>
<dbReference type="Pfam" id="PF06533">
    <property type="entry name" value="DUF1110"/>
    <property type="match status" value="1"/>
</dbReference>
<reference evidence="1" key="1">
    <citation type="submission" date="2015-04" db="UniProtKB">
        <authorList>
            <consortium name="EnsemblPlants"/>
        </authorList>
    </citation>
    <scope>IDENTIFICATION</scope>
</reference>
<reference evidence="1" key="2">
    <citation type="submission" date="2018-05" db="EMBL/GenBank/DDBJ databases">
        <title>OpunRS2 (Oryza punctata Reference Sequence Version 2).</title>
        <authorList>
            <person name="Zhang J."/>
            <person name="Kudrna D."/>
            <person name="Lee S."/>
            <person name="Talag J."/>
            <person name="Welchert J."/>
            <person name="Wing R.A."/>
        </authorList>
    </citation>
    <scope>NUCLEOTIDE SEQUENCE [LARGE SCALE GENOMIC DNA]</scope>
</reference>
<dbReference type="OMA" id="DGCRSHL"/>
<evidence type="ECO:0000313" key="1">
    <source>
        <dbReference type="EnsemblPlants" id="OPUNC01G03350.1"/>
    </source>
</evidence>